<sequence>MSKSYINALAGRPWSLSELVFDLDDCIDDEGRPVSERRATMATRAGVEMDMRVCPYSDKRNGQWMNVSALSQVSTHYNEVMASLLAFRLAQKAAGEDDWMAVQAAVVDLLLQPVLSRLQLGQQASNGRIDAQAAVAHKLGAGFFGILRSVNDRYASGQDLPFGVESFLDFVERRDALVGVTEVCAGSPQMIRRACVGLFDAEPAAQAEGIHIPAARLTVARLLTLQVAVGTCWRLLDEQHWFRLCCGSERTFLQPMNTHLRQRLDFEHRSCPLVSPEPSEQGLPAGLMAEHRIVLQRALAGKPVDQTDVSRVAELLAEGPAVVRYAGDPQQLQQQIAAYLLAWRSFRAVLFDLEQQIRIAFWQLPGAAVDGLDANAGFNPGRMIFANPKALPWYECMVGCRMDNDGYLYGSSTGLRVPVRG</sequence>
<dbReference type="EMBL" id="JAPNOA010000059">
    <property type="protein sequence ID" value="MCY0967262.1"/>
    <property type="molecule type" value="Genomic_DNA"/>
</dbReference>
<dbReference type="RefSeq" id="WP_283175464.1">
    <property type="nucleotide sequence ID" value="NZ_JAPNOA010000059.1"/>
</dbReference>
<gene>
    <name evidence="1" type="ORF">OUO13_18950</name>
</gene>
<dbReference type="AlphaFoldDB" id="A0A9X3EGQ2"/>
<evidence type="ECO:0000313" key="1">
    <source>
        <dbReference type="EMBL" id="MCY0967262.1"/>
    </source>
</evidence>
<accession>A0A9X3EGQ2</accession>
<keyword evidence="2" id="KW-1185">Reference proteome</keyword>
<protein>
    <submittedName>
        <fullName evidence="1">Uncharacterized protein</fullName>
    </submittedName>
</protein>
<evidence type="ECO:0000313" key="2">
    <source>
        <dbReference type="Proteomes" id="UP001150830"/>
    </source>
</evidence>
<comment type="caution">
    <text evidence="1">The sequence shown here is derived from an EMBL/GenBank/DDBJ whole genome shotgun (WGS) entry which is preliminary data.</text>
</comment>
<organism evidence="1 2">
    <name type="scientific">Parathalassolituus penaei</name>
    <dbReference type="NCBI Taxonomy" id="2997323"/>
    <lineage>
        <taxon>Bacteria</taxon>
        <taxon>Pseudomonadati</taxon>
        <taxon>Pseudomonadota</taxon>
        <taxon>Gammaproteobacteria</taxon>
        <taxon>Oceanospirillales</taxon>
        <taxon>Oceanospirillaceae</taxon>
        <taxon>Parathalassolituus</taxon>
    </lineage>
</organism>
<name>A0A9X3EGQ2_9GAMM</name>
<proteinExistence type="predicted"/>
<reference evidence="1" key="1">
    <citation type="submission" date="2022-11" db="EMBL/GenBank/DDBJ databases">
        <title>Parathalassolutuus dongxingensis gen. nov., sp. nov., a novel member of family Oceanospirillaceae isolated from a coastal shrimp pond in Guangxi, China.</title>
        <authorList>
            <person name="Chen H."/>
        </authorList>
    </citation>
    <scope>NUCLEOTIDE SEQUENCE</scope>
    <source>
        <strain evidence="1">G-43</strain>
    </source>
</reference>
<dbReference type="Proteomes" id="UP001150830">
    <property type="component" value="Unassembled WGS sequence"/>
</dbReference>